<dbReference type="InterPro" id="IPR001482">
    <property type="entry name" value="T2SS/T4SS_dom"/>
</dbReference>
<dbReference type="InterPro" id="IPR050921">
    <property type="entry name" value="T4SS_GSP_E_ATPase"/>
</dbReference>
<dbReference type="GO" id="GO:0005524">
    <property type="term" value="F:ATP binding"/>
    <property type="evidence" value="ECO:0007669"/>
    <property type="project" value="InterPro"/>
</dbReference>
<gene>
    <name evidence="4" type="ORF">SAMN05216212_0454</name>
</gene>
<dbReference type="InterPro" id="IPR027417">
    <property type="entry name" value="P-loop_NTPase"/>
</dbReference>
<reference evidence="5" key="1">
    <citation type="submission" date="2016-10" db="EMBL/GenBank/DDBJ databases">
        <authorList>
            <person name="Varghese N."/>
            <person name="Submissions S."/>
        </authorList>
    </citation>
    <scope>NUCLEOTIDE SEQUENCE [LARGE SCALE GENOMIC DNA]</scope>
    <source>
        <strain evidence="5">CGMCC 1.10658</strain>
    </source>
</reference>
<proteinExistence type="inferred from homology"/>
<dbReference type="SUPFAM" id="SSF52540">
    <property type="entry name" value="P-loop containing nucleoside triphosphate hydrolases"/>
    <property type="match status" value="1"/>
</dbReference>
<dbReference type="PROSITE" id="PS00662">
    <property type="entry name" value="T2SP_E"/>
    <property type="match status" value="1"/>
</dbReference>
<keyword evidence="5" id="KW-1185">Reference proteome</keyword>
<dbReference type="AlphaFoldDB" id="A0A1G8VB50"/>
<dbReference type="InterPro" id="IPR006321">
    <property type="entry name" value="PilT/PilU"/>
</dbReference>
<evidence type="ECO:0000313" key="5">
    <source>
        <dbReference type="Proteomes" id="UP000199305"/>
    </source>
</evidence>
<evidence type="ECO:0000313" key="4">
    <source>
        <dbReference type="EMBL" id="SDJ62390.1"/>
    </source>
</evidence>
<feature type="region of interest" description="Disordered" evidence="2">
    <location>
        <begin position="355"/>
        <end position="396"/>
    </location>
</feature>
<dbReference type="Pfam" id="PF00437">
    <property type="entry name" value="T2SSE"/>
    <property type="match status" value="1"/>
</dbReference>
<dbReference type="EMBL" id="FNFH01000001">
    <property type="protein sequence ID" value="SDJ62390.1"/>
    <property type="molecule type" value="Genomic_DNA"/>
</dbReference>
<dbReference type="STRING" id="658219.SAMN05216212_0454"/>
<organism evidence="4 5">
    <name type="scientific">Microbulbifer yueqingensis</name>
    <dbReference type="NCBI Taxonomy" id="658219"/>
    <lineage>
        <taxon>Bacteria</taxon>
        <taxon>Pseudomonadati</taxon>
        <taxon>Pseudomonadota</taxon>
        <taxon>Gammaproteobacteria</taxon>
        <taxon>Cellvibrionales</taxon>
        <taxon>Microbulbiferaceae</taxon>
        <taxon>Microbulbifer</taxon>
    </lineage>
</organism>
<feature type="domain" description="Bacterial type II secretion system protein E" evidence="3">
    <location>
        <begin position="193"/>
        <end position="207"/>
    </location>
</feature>
<dbReference type="OrthoDB" id="9804785at2"/>
<name>A0A1G8VB50_9GAMM</name>
<sequence length="396" mass="43981">MDFTGYLRVLAKNDGSDLYLSTGAPPCAKFQGVLKPLGKEPLVPGQIEKIAMEIMDEAQQAEFKRDLEMNLAMTIPGVGRFRINIFWQRNQVSIVARNIVTEIPKFDDLKLPPILKDVVMAKRGLVLFVGGTGSGKSTSLAALIDHRNTNSGGHIITIEDPVEYVHKHKKSVINQREVGVDTRSFHAALKNTLRQAPDVILIGEIRDRETMEHAIAFAETGHLAISTLHANNANQALDRIVNFFPEERRPQLLMSLSQNIRAFVSQRLVPTVDGKRCAAVEILLGTQTINELILKGEFHSIKEMMEKSENLGMQTFDGALFKLYVEGRISHEDAIRNADSANNLRLRIKLYEEGKKPKAATPETDGESSNSLKTGTGLELSLEALDEQEDAEAEQF</sequence>
<dbReference type="PANTHER" id="PTHR30486">
    <property type="entry name" value="TWITCHING MOTILITY PROTEIN PILT"/>
    <property type="match status" value="1"/>
</dbReference>
<evidence type="ECO:0000256" key="1">
    <source>
        <dbReference type="ARBA" id="ARBA00006611"/>
    </source>
</evidence>
<accession>A0A1G8VB50</accession>
<evidence type="ECO:0000256" key="2">
    <source>
        <dbReference type="SAM" id="MobiDB-lite"/>
    </source>
</evidence>
<dbReference type="Gene3D" id="3.40.50.300">
    <property type="entry name" value="P-loop containing nucleotide triphosphate hydrolases"/>
    <property type="match status" value="1"/>
</dbReference>
<comment type="similarity">
    <text evidence="1">Belongs to the GSP E family.</text>
</comment>
<feature type="compositionally biased region" description="Acidic residues" evidence="2">
    <location>
        <begin position="384"/>
        <end position="396"/>
    </location>
</feature>
<protein>
    <submittedName>
        <fullName evidence="4">Twitching motility protein PilU</fullName>
    </submittedName>
</protein>
<dbReference type="RefSeq" id="WP_091507435.1">
    <property type="nucleotide sequence ID" value="NZ_FNFH01000001.1"/>
</dbReference>
<dbReference type="PANTHER" id="PTHR30486:SF12">
    <property type="entry name" value="TYPE IV PILUS ATPASE PILU"/>
    <property type="match status" value="1"/>
</dbReference>
<dbReference type="NCBIfam" id="TIGR01420">
    <property type="entry name" value="pilT_fam"/>
    <property type="match status" value="1"/>
</dbReference>
<evidence type="ECO:0000259" key="3">
    <source>
        <dbReference type="PROSITE" id="PS00662"/>
    </source>
</evidence>
<dbReference type="Gene3D" id="3.30.450.90">
    <property type="match status" value="1"/>
</dbReference>
<dbReference type="GO" id="GO:0016887">
    <property type="term" value="F:ATP hydrolysis activity"/>
    <property type="evidence" value="ECO:0007669"/>
    <property type="project" value="InterPro"/>
</dbReference>
<dbReference type="CDD" id="cd01131">
    <property type="entry name" value="PilT"/>
    <property type="match status" value="1"/>
</dbReference>
<dbReference type="Proteomes" id="UP000199305">
    <property type="component" value="Unassembled WGS sequence"/>
</dbReference>